<dbReference type="PROSITE" id="PS50172">
    <property type="entry name" value="BRCT"/>
    <property type="match status" value="1"/>
</dbReference>
<dbReference type="OrthoDB" id="10511218at2759"/>
<feature type="domain" description="BRCT" evidence="2">
    <location>
        <begin position="182"/>
        <end position="234"/>
    </location>
</feature>
<dbReference type="InterPro" id="IPR036420">
    <property type="entry name" value="BRCT_dom_sf"/>
</dbReference>
<dbReference type="STRING" id="70667.A0A3P7E707"/>
<keyword evidence="4" id="KW-1185">Reference proteome</keyword>
<dbReference type="Gene3D" id="3.40.50.10190">
    <property type="entry name" value="BRCT domain"/>
    <property type="match status" value="1"/>
</dbReference>
<name>A0A3P7E707_SCHSO</name>
<reference evidence="3 4" key="1">
    <citation type="submission" date="2018-11" db="EMBL/GenBank/DDBJ databases">
        <authorList>
            <consortium name="Pathogen Informatics"/>
        </authorList>
    </citation>
    <scope>NUCLEOTIDE SEQUENCE [LARGE SCALE GENOMIC DNA]</scope>
    <source>
        <strain evidence="3 4">NST_G2</strain>
    </source>
</reference>
<gene>
    <name evidence="3" type="ORF">SSLN_LOCUS8069</name>
</gene>
<sequence>MHPQQQHQTATATVVTQNQHLQLQQGHPLRPAGIPHQKVMGTALPLQATGPGFGQLVNAQHMALADPIQRQQTQLLTAGGQRQLDHALLSQQQQHLQRAQRLPLQNQSWQQVVPQGLQMQQACRGAAVTPQRQPAVPPRTMTVSAAVPGGQPRSQNTPQTAAVSLFQFPSYVGHVGEFSPSTTEDCLVGCVFLLLGYHSFGETQKALWKRIMRSYGAEIVLTYEPSRVTHVVVDWQLEEPELFKQSDRSLQIRSNPELVTAASLDPKGPEAPLHDSLSECVSYPTYMCTDISSEATLLPTADDYSSTTFLQPVASPCSLSLSSSGTPTSISPTSDFSLFSLSLHVSSTKDAVTQCEFDTETKLEPHGIKGLPSVRNIVSVDPVKMEASIGSQKPAEELLKQRTGEVQKIERKDKVRNPSIGLRSGFSRDSGPSSKTKTTGKTELLCVHRLTPQPLSGFSQNNRLQTKEFSSVSRPKMRPQFRQLLLFRSNPSVTRRFVIRDKQCLQLLEGLAHDGSCKDRRLFCTLNNYAGARAELVASKPPDSYGRLTYFLYLHARTWDQMRWIVRDIDRYYPQWALSAQLTQ</sequence>
<feature type="compositionally biased region" description="Basic and acidic residues" evidence="1">
    <location>
        <begin position="402"/>
        <end position="416"/>
    </location>
</feature>
<proteinExistence type="predicted"/>
<evidence type="ECO:0000313" key="4">
    <source>
        <dbReference type="Proteomes" id="UP000275846"/>
    </source>
</evidence>
<dbReference type="EMBL" id="UYSU01034457">
    <property type="protein sequence ID" value="VDL94454.1"/>
    <property type="molecule type" value="Genomic_DNA"/>
</dbReference>
<dbReference type="SUPFAM" id="SSF52113">
    <property type="entry name" value="BRCT domain"/>
    <property type="match status" value="1"/>
</dbReference>
<dbReference type="InterPro" id="IPR001357">
    <property type="entry name" value="BRCT_dom"/>
</dbReference>
<feature type="compositionally biased region" description="Low complexity" evidence="1">
    <location>
        <begin position="430"/>
        <end position="440"/>
    </location>
</feature>
<dbReference type="AlphaFoldDB" id="A0A3P7E707"/>
<protein>
    <recommendedName>
        <fullName evidence="2">BRCT domain-containing protein</fullName>
    </recommendedName>
</protein>
<dbReference type="Proteomes" id="UP000275846">
    <property type="component" value="Unassembled WGS sequence"/>
</dbReference>
<evidence type="ECO:0000256" key="1">
    <source>
        <dbReference type="SAM" id="MobiDB-lite"/>
    </source>
</evidence>
<evidence type="ECO:0000313" key="3">
    <source>
        <dbReference type="EMBL" id="VDL94454.1"/>
    </source>
</evidence>
<feature type="region of interest" description="Disordered" evidence="1">
    <location>
        <begin position="402"/>
        <end position="440"/>
    </location>
</feature>
<organism evidence="3 4">
    <name type="scientific">Schistocephalus solidus</name>
    <name type="common">Tapeworm</name>
    <dbReference type="NCBI Taxonomy" id="70667"/>
    <lineage>
        <taxon>Eukaryota</taxon>
        <taxon>Metazoa</taxon>
        <taxon>Spiralia</taxon>
        <taxon>Lophotrochozoa</taxon>
        <taxon>Platyhelminthes</taxon>
        <taxon>Cestoda</taxon>
        <taxon>Eucestoda</taxon>
        <taxon>Diphyllobothriidea</taxon>
        <taxon>Diphyllobothriidae</taxon>
        <taxon>Schistocephalus</taxon>
    </lineage>
</organism>
<accession>A0A3P7E707</accession>
<evidence type="ECO:0000259" key="2">
    <source>
        <dbReference type="PROSITE" id="PS50172"/>
    </source>
</evidence>